<protein>
    <recommendedName>
        <fullName evidence="8">D-lyxose ketol-isomerase</fullName>
        <ecNumber evidence="8">5.3.1.15</ecNumber>
    </recommendedName>
</protein>
<dbReference type="RefSeq" id="WP_089269343.1">
    <property type="nucleotide sequence ID" value="NZ_FZNN01000003.1"/>
</dbReference>
<sequence length="225" mass="25283">MKRSRINEILREGDAFIRSHGVILPPFAYWAPDKLRAADHSQIKARRMGWDITDYGAEKFDEMGLFLFTTRNGRLSDLSKGRGMLYAEKIMISRDQQLSPMHRHDLKAEDIINRGGGKLVMELFASNPDGSIDRTSDVTVMVDGIARTVQAGGLLKLDPGESVTLMPGDWHAFWGEGGDVLIVEVSTVNDDLLDNIFEMEIGRFSNIEEDEDPVHLLVNDYDAML</sequence>
<evidence type="ECO:0000256" key="6">
    <source>
        <dbReference type="ARBA" id="ARBA00044907"/>
    </source>
</evidence>
<dbReference type="SUPFAM" id="SSF51182">
    <property type="entry name" value="RmlC-like cupins"/>
    <property type="match status" value="1"/>
</dbReference>
<organism evidence="9 10">
    <name type="scientific">Puniceibacterium sediminis</name>
    <dbReference type="NCBI Taxonomy" id="1608407"/>
    <lineage>
        <taxon>Bacteria</taxon>
        <taxon>Pseudomonadati</taxon>
        <taxon>Pseudomonadota</taxon>
        <taxon>Alphaproteobacteria</taxon>
        <taxon>Rhodobacterales</taxon>
        <taxon>Paracoccaceae</taxon>
        <taxon>Puniceibacterium</taxon>
    </lineage>
</organism>
<proteinExistence type="inferred from homology"/>
<evidence type="ECO:0000256" key="8">
    <source>
        <dbReference type="ARBA" id="ARBA00044972"/>
    </source>
</evidence>
<dbReference type="GO" id="GO:0046872">
    <property type="term" value="F:metal ion binding"/>
    <property type="evidence" value="ECO:0007669"/>
    <property type="project" value="UniProtKB-KW"/>
</dbReference>
<dbReference type="InterPro" id="IPR010864">
    <property type="entry name" value="D-lyxose_isomer"/>
</dbReference>
<keyword evidence="2" id="KW-0479">Metal-binding</keyword>
<dbReference type="EMBL" id="FZNN01000003">
    <property type="protein sequence ID" value="SNR36606.1"/>
    <property type="molecule type" value="Genomic_DNA"/>
</dbReference>
<keyword evidence="4" id="KW-0413">Isomerase</keyword>
<dbReference type="InterPro" id="IPR011051">
    <property type="entry name" value="RmlC_Cupin_sf"/>
</dbReference>
<dbReference type="EC" id="5.3.1.15" evidence="8"/>
<dbReference type="OrthoDB" id="27002at2"/>
<keyword evidence="3" id="KW-0464">Manganese</keyword>
<evidence type="ECO:0000256" key="7">
    <source>
        <dbReference type="ARBA" id="ARBA00044951"/>
    </source>
</evidence>
<evidence type="ECO:0000256" key="1">
    <source>
        <dbReference type="ARBA" id="ARBA00001936"/>
    </source>
</evidence>
<evidence type="ECO:0000256" key="3">
    <source>
        <dbReference type="ARBA" id="ARBA00023211"/>
    </source>
</evidence>
<evidence type="ECO:0000313" key="9">
    <source>
        <dbReference type="EMBL" id="SNR36606.1"/>
    </source>
</evidence>
<comment type="similarity">
    <text evidence="7">Belongs to the D-lyxose ketol-isomerase family.</text>
</comment>
<reference evidence="9 10" key="1">
    <citation type="submission" date="2017-06" db="EMBL/GenBank/DDBJ databases">
        <authorList>
            <person name="Kim H.J."/>
            <person name="Triplett B.A."/>
        </authorList>
    </citation>
    <scope>NUCLEOTIDE SEQUENCE [LARGE SCALE GENOMIC DNA]</scope>
    <source>
        <strain evidence="9 10">DSM 29052</strain>
    </source>
</reference>
<comment type="catalytic activity">
    <reaction evidence="6">
        <text>D-lyxose = D-xylulose</text>
        <dbReference type="Rhea" id="RHEA:14201"/>
        <dbReference type="ChEBI" id="CHEBI:16789"/>
        <dbReference type="ChEBI" id="CHEBI:17140"/>
        <dbReference type="EC" id="5.3.1.15"/>
    </reaction>
</comment>
<comment type="cofactor">
    <cofactor evidence="1">
        <name>Mn(2+)</name>
        <dbReference type="ChEBI" id="CHEBI:29035"/>
    </cofactor>
</comment>
<dbReference type="CDD" id="cd20309">
    <property type="entry name" value="cupin_EcSI"/>
    <property type="match status" value="1"/>
</dbReference>
<dbReference type="GO" id="GO:0047828">
    <property type="term" value="F:D-lyxose ketol-isomerase activity"/>
    <property type="evidence" value="ECO:0007669"/>
    <property type="project" value="UniProtKB-EC"/>
</dbReference>
<dbReference type="InterPro" id="IPR014710">
    <property type="entry name" value="RmlC-like_jellyroll"/>
</dbReference>
<gene>
    <name evidence="9" type="ORF">SAMN06265370_10316</name>
</gene>
<dbReference type="InterPro" id="IPR047581">
    <property type="entry name" value="EcSI_cupin"/>
</dbReference>
<dbReference type="Pfam" id="PF07385">
    <property type="entry name" value="Lyx_isomer"/>
    <property type="match status" value="1"/>
</dbReference>
<keyword evidence="5" id="KW-0119">Carbohydrate metabolism</keyword>
<dbReference type="AlphaFoldDB" id="A0A238VQU7"/>
<dbReference type="Proteomes" id="UP000198417">
    <property type="component" value="Unassembled WGS sequence"/>
</dbReference>
<evidence type="ECO:0000256" key="4">
    <source>
        <dbReference type="ARBA" id="ARBA00023235"/>
    </source>
</evidence>
<name>A0A238VQU7_9RHOB</name>
<accession>A0A238VQU7</accession>
<dbReference type="Gene3D" id="2.60.120.10">
    <property type="entry name" value="Jelly Rolls"/>
    <property type="match status" value="1"/>
</dbReference>
<evidence type="ECO:0000256" key="2">
    <source>
        <dbReference type="ARBA" id="ARBA00022723"/>
    </source>
</evidence>
<keyword evidence="10" id="KW-1185">Reference proteome</keyword>
<evidence type="ECO:0000313" key="10">
    <source>
        <dbReference type="Proteomes" id="UP000198417"/>
    </source>
</evidence>
<evidence type="ECO:0000256" key="5">
    <source>
        <dbReference type="ARBA" id="ARBA00023277"/>
    </source>
</evidence>